<dbReference type="GO" id="GO:0005634">
    <property type="term" value="C:nucleus"/>
    <property type="evidence" value="ECO:0007669"/>
    <property type="project" value="TreeGrafter"/>
</dbReference>
<dbReference type="STRING" id="94643.A0A2A9M902"/>
<proteinExistence type="inferred from homology"/>
<dbReference type="InterPro" id="IPR011009">
    <property type="entry name" value="Kinase-like_dom_sf"/>
</dbReference>
<dbReference type="KEGG" id="bbes:BESB_016940"/>
<evidence type="ECO:0000256" key="1">
    <source>
        <dbReference type="ARBA" id="ARBA00012513"/>
    </source>
</evidence>
<evidence type="ECO:0000256" key="5">
    <source>
        <dbReference type="ARBA" id="ARBA00022777"/>
    </source>
</evidence>
<feature type="domain" description="Protein kinase" evidence="11">
    <location>
        <begin position="124"/>
        <end position="394"/>
    </location>
</feature>
<dbReference type="GO" id="GO:0017148">
    <property type="term" value="P:negative regulation of translation"/>
    <property type="evidence" value="ECO:0007669"/>
    <property type="project" value="UniProtKB-KW"/>
</dbReference>
<dbReference type="PANTHER" id="PTHR11042">
    <property type="entry name" value="EUKARYOTIC TRANSLATION INITIATION FACTOR 2-ALPHA KINASE EIF2-ALPHA KINASE -RELATED"/>
    <property type="match status" value="1"/>
</dbReference>
<comment type="similarity">
    <text evidence="8">Belongs to the protein kinase superfamily. Ser/Thr protein kinase family. GCN2 subfamily.</text>
</comment>
<dbReference type="EMBL" id="NWUJ01000011">
    <property type="protein sequence ID" value="PFH32376.1"/>
    <property type="molecule type" value="Genomic_DNA"/>
</dbReference>
<evidence type="ECO:0000256" key="7">
    <source>
        <dbReference type="ARBA" id="ARBA00023193"/>
    </source>
</evidence>
<evidence type="ECO:0000256" key="3">
    <source>
        <dbReference type="ARBA" id="ARBA00022679"/>
    </source>
</evidence>
<name>A0A2A9M902_BESBE</name>
<dbReference type="InterPro" id="IPR000719">
    <property type="entry name" value="Prot_kinase_dom"/>
</dbReference>
<dbReference type="PROSITE" id="PS00108">
    <property type="entry name" value="PROTEIN_KINASE_ST"/>
    <property type="match status" value="1"/>
</dbReference>
<reference evidence="12 13" key="1">
    <citation type="submission" date="2017-09" db="EMBL/GenBank/DDBJ databases">
        <title>Genome sequencing of Besnoitia besnoiti strain Bb-Ger1.</title>
        <authorList>
            <person name="Schares G."/>
            <person name="Venepally P."/>
            <person name="Lorenzi H.A."/>
        </authorList>
    </citation>
    <scope>NUCLEOTIDE SEQUENCE [LARGE SCALE GENOMIC DNA]</scope>
    <source>
        <strain evidence="12 13">Bb-Ger1</strain>
    </source>
</reference>
<dbReference type="Gene3D" id="1.10.510.10">
    <property type="entry name" value="Transferase(Phosphotransferase) domain 1"/>
    <property type="match status" value="1"/>
</dbReference>
<dbReference type="InterPro" id="IPR050339">
    <property type="entry name" value="CC_SR_Kinase"/>
</dbReference>
<dbReference type="AlphaFoldDB" id="A0A2A9M902"/>
<dbReference type="PROSITE" id="PS50011">
    <property type="entry name" value="PROTEIN_KINASE_DOM"/>
    <property type="match status" value="1"/>
</dbReference>
<comment type="catalytic activity">
    <reaction evidence="9">
        <text>L-threonyl-[protein] + ATP = O-phospho-L-threonyl-[protein] + ADP + H(+)</text>
        <dbReference type="Rhea" id="RHEA:46608"/>
        <dbReference type="Rhea" id="RHEA-COMP:11060"/>
        <dbReference type="Rhea" id="RHEA-COMP:11605"/>
        <dbReference type="ChEBI" id="CHEBI:15378"/>
        <dbReference type="ChEBI" id="CHEBI:30013"/>
        <dbReference type="ChEBI" id="CHEBI:30616"/>
        <dbReference type="ChEBI" id="CHEBI:61977"/>
        <dbReference type="ChEBI" id="CHEBI:456216"/>
        <dbReference type="EC" id="2.7.11.1"/>
    </reaction>
    <physiologicalReaction direction="left-to-right" evidence="9">
        <dbReference type="Rhea" id="RHEA:46609"/>
    </physiologicalReaction>
</comment>
<evidence type="ECO:0000256" key="8">
    <source>
        <dbReference type="ARBA" id="ARBA00037982"/>
    </source>
</evidence>
<keyword evidence="3" id="KW-0808">Transferase</keyword>
<dbReference type="GeneID" id="40306755"/>
<evidence type="ECO:0000313" key="12">
    <source>
        <dbReference type="EMBL" id="PFH32376.1"/>
    </source>
</evidence>
<dbReference type="RefSeq" id="XP_029216385.1">
    <property type="nucleotide sequence ID" value="XM_029360409.1"/>
</dbReference>
<keyword evidence="6" id="KW-0067">ATP-binding</keyword>
<keyword evidence="5 12" id="KW-0418">Kinase</keyword>
<evidence type="ECO:0000256" key="6">
    <source>
        <dbReference type="ARBA" id="ARBA00022840"/>
    </source>
</evidence>
<evidence type="ECO:0000313" key="13">
    <source>
        <dbReference type="Proteomes" id="UP000224006"/>
    </source>
</evidence>
<evidence type="ECO:0000256" key="4">
    <source>
        <dbReference type="ARBA" id="ARBA00022741"/>
    </source>
</evidence>
<comment type="catalytic activity">
    <reaction evidence="10">
        <text>L-seryl-[protein] + ATP = O-phospho-L-seryl-[protein] + ADP + H(+)</text>
        <dbReference type="Rhea" id="RHEA:17989"/>
        <dbReference type="Rhea" id="RHEA-COMP:9863"/>
        <dbReference type="Rhea" id="RHEA-COMP:11604"/>
        <dbReference type="ChEBI" id="CHEBI:15378"/>
        <dbReference type="ChEBI" id="CHEBI:29999"/>
        <dbReference type="ChEBI" id="CHEBI:30616"/>
        <dbReference type="ChEBI" id="CHEBI:83421"/>
        <dbReference type="ChEBI" id="CHEBI:456216"/>
        <dbReference type="EC" id="2.7.11.1"/>
    </reaction>
    <physiologicalReaction direction="left-to-right" evidence="10">
        <dbReference type="Rhea" id="RHEA:17990"/>
    </physiologicalReaction>
</comment>
<sequence length="442" mass="49473">MAPVPGAFLSPTGGLRRGLPLSHFCTHLPRTRFSRALLGCLLVSLYVVGSQPCYPLFSEAAREQAGAPQDSDGDSAAVGSEVQRVAEGYSGHADGRLPQGVSPGLLRRRLKSLVPGFLMRRRIYKALPQIDESQFPEFQEVSSALGTSFLDDARSEVHFFPKPSKSVLNLLSVLQDDVPYGIAIKAIPFGLLDFYLPIMESYIHRMVADEVKFPVFLPLLGVFRSARRRTVYLVFPLYRPLPGMLEIHAKNVNFVLLLAELAVDIRELHERNLTHRDIKEDNFLVDPYGHVVVADLATVEVTDELAYALGTEGYMPPETQAAFVTRSTLMPVRYGEKTDIYSLGKTFVEIASMLDEAGVAIPNKDRFEKLVARMTATSPADRPNIREVMDDSFFEDIDFQQVRERTGRGPFRKLVGADKLREWQRRKREAAAEKAKAENDMN</sequence>
<dbReference type="PANTHER" id="PTHR11042:SF160">
    <property type="entry name" value="EUKARYOTIC TRANSLATION INITIATION FACTOR 2-ALPHA KINASE 1"/>
    <property type="match status" value="1"/>
</dbReference>
<keyword evidence="13" id="KW-1185">Reference proteome</keyword>
<keyword evidence="7" id="KW-0652">Protein synthesis inhibitor</keyword>
<dbReference type="VEuPathDB" id="ToxoDB:BESB_016940"/>
<organism evidence="12 13">
    <name type="scientific">Besnoitia besnoiti</name>
    <name type="common">Apicomplexan protozoan</name>
    <dbReference type="NCBI Taxonomy" id="94643"/>
    <lineage>
        <taxon>Eukaryota</taxon>
        <taxon>Sar</taxon>
        <taxon>Alveolata</taxon>
        <taxon>Apicomplexa</taxon>
        <taxon>Conoidasida</taxon>
        <taxon>Coccidia</taxon>
        <taxon>Eucoccidiorida</taxon>
        <taxon>Eimeriorina</taxon>
        <taxon>Sarcocystidae</taxon>
        <taxon>Besnoitia</taxon>
    </lineage>
</organism>
<keyword evidence="4" id="KW-0547">Nucleotide-binding</keyword>
<dbReference type="Proteomes" id="UP000224006">
    <property type="component" value="Chromosome X"/>
</dbReference>
<evidence type="ECO:0000259" key="11">
    <source>
        <dbReference type="PROSITE" id="PS50011"/>
    </source>
</evidence>
<dbReference type="EC" id="2.7.11.1" evidence="1"/>
<gene>
    <name evidence="12" type="ORF">BESB_016940</name>
</gene>
<dbReference type="GO" id="GO:0004694">
    <property type="term" value="F:eukaryotic translation initiation factor 2alpha kinase activity"/>
    <property type="evidence" value="ECO:0007669"/>
    <property type="project" value="TreeGrafter"/>
</dbReference>
<dbReference type="Pfam" id="PF00069">
    <property type="entry name" value="Pkinase"/>
    <property type="match status" value="1"/>
</dbReference>
<comment type="caution">
    <text evidence="12">The sequence shown here is derived from an EMBL/GenBank/DDBJ whole genome shotgun (WGS) entry which is preliminary data.</text>
</comment>
<dbReference type="InterPro" id="IPR008271">
    <property type="entry name" value="Ser/Thr_kinase_AS"/>
</dbReference>
<dbReference type="GO" id="GO:0005524">
    <property type="term" value="F:ATP binding"/>
    <property type="evidence" value="ECO:0007669"/>
    <property type="project" value="UniProtKB-KW"/>
</dbReference>
<evidence type="ECO:0000256" key="2">
    <source>
        <dbReference type="ARBA" id="ARBA00022527"/>
    </source>
</evidence>
<dbReference type="OrthoDB" id="333495at2759"/>
<protein>
    <recommendedName>
        <fullName evidence="1">non-specific serine/threonine protein kinase</fullName>
        <ecNumber evidence="1">2.7.11.1</ecNumber>
    </recommendedName>
</protein>
<evidence type="ECO:0000256" key="10">
    <source>
        <dbReference type="ARBA" id="ARBA00048977"/>
    </source>
</evidence>
<accession>A0A2A9M902</accession>
<keyword evidence="2" id="KW-0723">Serine/threonine-protein kinase</keyword>
<evidence type="ECO:0000256" key="9">
    <source>
        <dbReference type="ARBA" id="ARBA00048659"/>
    </source>
</evidence>
<dbReference type="SUPFAM" id="SSF56112">
    <property type="entry name" value="Protein kinase-like (PK-like)"/>
    <property type="match status" value="1"/>
</dbReference>
<dbReference type="SMART" id="SM00220">
    <property type="entry name" value="S_TKc"/>
    <property type="match status" value="1"/>
</dbReference>
<dbReference type="GO" id="GO:0005737">
    <property type="term" value="C:cytoplasm"/>
    <property type="evidence" value="ECO:0007669"/>
    <property type="project" value="TreeGrafter"/>
</dbReference>